<feature type="domain" description="Amidohydrolase-related" evidence="2">
    <location>
        <begin position="8"/>
        <end position="261"/>
    </location>
</feature>
<evidence type="ECO:0000256" key="1">
    <source>
        <dbReference type="ARBA" id="ARBA00023239"/>
    </source>
</evidence>
<dbReference type="Pfam" id="PF04909">
    <property type="entry name" value="Amidohydro_2"/>
    <property type="match status" value="1"/>
</dbReference>
<evidence type="ECO:0000313" key="3">
    <source>
        <dbReference type="EMBL" id="MFC1850768.1"/>
    </source>
</evidence>
<proteinExistence type="predicted"/>
<dbReference type="InterPro" id="IPR006680">
    <property type="entry name" value="Amidohydro-rel"/>
</dbReference>
<keyword evidence="4" id="KW-1185">Reference proteome</keyword>
<dbReference type="EMBL" id="JBHPBY010000123">
    <property type="protein sequence ID" value="MFC1850768.1"/>
    <property type="molecule type" value="Genomic_DNA"/>
</dbReference>
<evidence type="ECO:0000259" key="2">
    <source>
        <dbReference type="Pfam" id="PF04909"/>
    </source>
</evidence>
<name>A0ABV6YXJ4_UNCC1</name>
<organism evidence="3 4">
    <name type="scientific">candidate division CSSED10-310 bacterium</name>
    <dbReference type="NCBI Taxonomy" id="2855610"/>
    <lineage>
        <taxon>Bacteria</taxon>
        <taxon>Bacteria division CSSED10-310</taxon>
    </lineage>
</organism>
<keyword evidence="1" id="KW-0456">Lyase</keyword>
<dbReference type="Gene3D" id="3.20.20.140">
    <property type="entry name" value="Metal-dependent hydrolases"/>
    <property type="match status" value="1"/>
</dbReference>
<comment type="caution">
    <text evidence="3">The sequence shown here is derived from an EMBL/GenBank/DDBJ whole genome shotgun (WGS) entry which is preliminary data.</text>
</comment>
<dbReference type="InterPro" id="IPR032466">
    <property type="entry name" value="Metal_Hydrolase"/>
</dbReference>
<dbReference type="PANTHER" id="PTHR21240">
    <property type="entry name" value="2-AMINO-3-CARBOXYLMUCONATE-6-SEMIALDEHYDE DECARBOXYLASE"/>
    <property type="match status" value="1"/>
</dbReference>
<reference evidence="3 4" key="1">
    <citation type="submission" date="2024-09" db="EMBL/GenBank/DDBJ databases">
        <title>Laminarin stimulates single cell rates of sulfate reduction while oxygen inhibits transcriptomic activity in coastal marine sediment.</title>
        <authorList>
            <person name="Lindsay M."/>
            <person name="Orcutt B."/>
            <person name="Emerson D."/>
            <person name="Stepanauskas R."/>
            <person name="D'Angelo T."/>
        </authorList>
    </citation>
    <scope>NUCLEOTIDE SEQUENCE [LARGE SCALE GENOMIC DNA]</scope>
    <source>
        <strain evidence="3">SAG AM-311-K15</strain>
    </source>
</reference>
<protein>
    <submittedName>
        <fullName evidence="3">Amidohydrolase family protein</fullName>
    </submittedName>
</protein>
<gene>
    <name evidence="3" type="ORF">ACFL27_11295</name>
</gene>
<accession>A0ABV6YXJ4</accession>
<dbReference type="InterPro" id="IPR032465">
    <property type="entry name" value="ACMSD"/>
</dbReference>
<dbReference type="SUPFAM" id="SSF51556">
    <property type="entry name" value="Metallo-dependent hydrolases"/>
    <property type="match status" value="1"/>
</dbReference>
<evidence type="ECO:0000313" key="4">
    <source>
        <dbReference type="Proteomes" id="UP001594351"/>
    </source>
</evidence>
<dbReference type="PANTHER" id="PTHR21240:SF28">
    <property type="entry name" value="ISO-OROTATE DECARBOXYLASE (EUROFUNG)"/>
    <property type="match status" value="1"/>
</dbReference>
<sequence>MSAIDMIIDTHTHIYQRGSGGPFNLPATVDDLVRQMDQHDVDMSVVIPLPGVASNLFVSGECERFPDRLSYLYTPELDEPRETILKMQRFFEEYSARGIKIHPRLQGVSVNDTLVEEILDFALTQKYPVVFDVFPFGPDFSDPRQQPAMYNYLAQKMPTLTIILAHAGGYKIMEAFLTAKANLNIVLEISITPSYFSGSSVTEDLKFVCQRLPEGRIMYGSDYPEVTMAESLKQARIITKNLNKNKLSALYSETAKRIFKLN</sequence>
<dbReference type="Proteomes" id="UP001594351">
    <property type="component" value="Unassembled WGS sequence"/>
</dbReference>